<keyword evidence="2" id="KW-1185">Reference proteome</keyword>
<dbReference type="RefSeq" id="XP_009546097.1">
    <property type="nucleotide sequence ID" value="XM_009547802.1"/>
</dbReference>
<dbReference type="HOGENOM" id="CLU_143913_2_0_1"/>
<dbReference type="GeneID" id="20669096"/>
<accession>W4K6M3</accession>
<dbReference type="Proteomes" id="UP000030671">
    <property type="component" value="Unassembled WGS sequence"/>
</dbReference>
<dbReference type="EMBL" id="KI925458">
    <property type="protein sequence ID" value="ETW81453.1"/>
    <property type="molecule type" value="Genomic_DNA"/>
</dbReference>
<protein>
    <submittedName>
        <fullName evidence="1">Uncharacterized protein</fullName>
    </submittedName>
</protein>
<dbReference type="AlphaFoldDB" id="W4K6M3"/>
<name>W4K6M3_HETIT</name>
<evidence type="ECO:0000313" key="1">
    <source>
        <dbReference type="EMBL" id="ETW81453.1"/>
    </source>
</evidence>
<evidence type="ECO:0000313" key="2">
    <source>
        <dbReference type="Proteomes" id="UP000030671"/>
    </source>
</evidence>
<feature type="non-terminal residue" evidence="1">
    <location>
        <position position="65"/>
    </location>
</feature>
<dbReference type="InParanoid" id="W4K6M3"/>
<feature type="non-terminal residue" evidence="1">
    <location>
        <position position="1"/>
    </location>
</feature>
<reference evidence="1 2" key="1">
    <citation type="journal article" date="2012" name="New Phytol.">
        <title>Insight into trade-off between wood decay and parasitism from the genome of a fungal forest pathogen.</title>
        <authorList>
            <person name="Olson A."/>
            <person name="Aerts A."/>
            <person name="Asiegbu F."/>
            <person name="Belbahri L."/>
            <person name="Bouzid O."/>
            <person name="Broberg A."/>
            <person name="Canback B."/>
            <person name="Coutinho P.M."/>
            <person name="Cullen D."/>
            <person name="Dalman K."/>
            <person name="Deflorio G."/>
            <person name="van Diepen L.T."/>
            <person name="Dunand C."/>
            <person name="Duplessis S."/>
            <person name="Durling M."/>
            <person name="Gonthier P."/>
            <person name="Grimwood J."/>
            <person name="Fossdal C.G."/>
            <person name="Hansson D."/>
            <person name="Henrissat B."/>
            <person name="Hietala A."/>
            <person name="Himmelstrand K."/>
            <person name="Hoffmeister D."/>
            <person name="Hogberg N."/>
            <person name="James T.Y."/>
            <person name="Karlsson M."/>
            <person name="Kohler A."/>
            <person name="Kues U."/>
            <person name="Lee Y.H."/>
            <person name="Lin Y.C."/>
            <person name="Lind M."/>
            <person name="Lindquist E."/>
            <person name="Lombard V."/>
            <person name="Lucas S."/>
            <person name="Lunden K."/>
            <person name="Morin E."/>
            <person name="Murat C."/>
            <person name="Park J."/>
            <person name="Raffaello T."/>
            <person name="Rouze P."/>
            <person name="Salamov A."/>
            <person name="Schmutz J."/>
            <person name="Solheim H."/>
            <person name="Stahlberg J."/>
            <person name="Velez H."/>
            <person name="de Vries R.P."/>
            <person name="Wiebenga A."/>
            <person name="Woodward S."/>
            <person name="Yakovlev I."/>
            <person name="Garbelotto M."/>
            <person name="Martin F."/>
            <person name="Grigoriev I.V."/>
            <person name="Stenlid J."/>
        </authorList>
    </citation>
    <scope>NUCLEOTIDE SEQUENCE [LARGE SCALE GENOMIC DNA]</scope>
    <source>
        <strain evidence="1 2">TC 32-1</strain>
    </source>
</reference>
<proteinExistence type="predicted"/>
<dbReference type="KEGG" id="hir:HETIRDRAFT_245981"/>
<organism evidence="1 2">
    <name type="scientific">Heterobasidion irregulare (strain TC 32-1)</name>
    <dbReference type="NCBI Taxonomy" id="747525"/>
    <lineage>
        <taxon>Eukaryota</taxon>
        <taxon>Fungi</taxon>
        <taxon>Dikarya</taxon>
        <taxon>Basidiomycota</taxon>
        <taxon>Agaricomycotina</taxon>
        <taxon>Agaricomycetes</taxon>
        <taxon>Russulales</taxon>
        <taxon>Bondarzewiaceae</taxon>
        <taxon>Heterobasidion</taxon>
        <taxon>Heterobasidion annosum species complex</taxon>
    </lineage>
</organism>
<dbReference type="OrthoDB" id="3044295at2759"/>
<sequence length="65" mass="7434">EDEDVVHIYGYLPGCDELSEDHVHHSLEVGQAEKHHRGFVRTQRSDEARLPLISFFDAYIVVSPS</sequence>
<gene>
    <name evidence="1" type="ORF">HETIRDRAFT_245981</name>
</gene>